<feature type="binding site" description="from pocket B" evidence="1">
    <location>
        <position position="174"/>
    </location>
    <ligand>
        <name>dTDP-4-dehydro-6-deoxy-alpha-D-glucose</name>
        <dbReference type="ChEBI" id="CHEBI:57649"/>
        <label>2</label>
    </ligand>
</feature>
<organism evidence="3 4">
    <name type="scientific">Sinosporangium siamense</name>
    <dbReference type="NCBI Taxonomy" id="1367973"/>
    <lineage>
        <taxon>Bacteria</taxon>
        <taxon>Bacillati</taxon>
        <taxon>Actinomycetota</taxon>
        <taxon>Actinomycetes</taxon>
        <taxon>Streptosporangiales</taxon>
        <taxon>Streptosporangiaceae</taxon>
        <taxon>Sinosporangium</taxon>
    </lineage>
</organism>
<proteinExistence type="predicted"/>
<protein>
    <submittedName>
        <fullName evidence="3">NDP-hexose 2,3-dehydratase</fullName>
    </submittedName>
</protein>
<comment type="caution">
    <text evidence="3">The sequence shown here is derived from an EMBL/GenBank/DDBJ whole genome shotgun (WGS) entry which is preliminary data.</text>
</comment>
<dbReference type="Gene3D" id="3.90.79.40">
    <property type="entry name" value="EvaA sugar 2,3-dehydratase subunit"/>
    <property type="match status" value="2"/>
</dbReference>
<feature type="binding site" description="from pocket A" evidence="1">
    <location>
        <begin position="136"/>
        <end position="140"/>
    </location>
    <ligand>
        <name>dTDP-4-dehydro-6-deoxy-alpha-D-glucose</name>
        <dbReference type="ChEBI" id="CHEBI:57649"/>
        <label>1</label>
    </ligand>
</feature>
<feature type="binding site" description="from pocket B" evidence="1">
    <location>
        <position position="289"/>
    </location>
    <ligand>
        <name>dTDP-4-dehydro-6-deoxy-alpha-D-glucose</name>
        <dbReference type="ChEBI" id="CHEBI:57649"/>
        <label>2</label>
    </ligand>
</feature>
<sequence length="463" mass="51599">MENEEFGRLLVKSALAGDSSVVPLAEFEEWYARQLHTARADVERIPFAELEGWDFDPATGNLGHRSGRFFSVEGLAVTMRSEPFLAWSQPIIDQPEVGILGLLAKEIDGVLHFLMQGKMEPGNINSVQLSPTVQATHSNYIGVHRGANVPYLDYFIEPRPGRVILDVLQSEHGSWFWCKRNRNIVVLVDDDVPARDGFCWLTLGQLHELLRVDNLINMDSRTVLACLPFPVPASAPGGGSEFHDALVRSSREDVRGLHSAEENQSWFTEARTRPLVERRRVGLGGIPGWSRSEREITHEDGKYFKVAAVAVQAGNREVRQWTQPLFVPVGHGVAAFLTKTIGGVLHLLVQARLEPGLLDVVELGPTVQCTPENYAGGERPAFLDYVLAADAGKIRYEARLSEEGGRFLHAVSRYLVIETDEDFPLDVPPGHRWMTVAQLTGLLRHSYYLNVQARTLIACLRSL</sequence>
<dbReference type="AlphaFoldDB" id="A0A919RDZ2"/>
<dbReference type="InterPro" id="IPR005212">
    <property type="entry name" value="EvaA-like"/>
</dbReference>
<dbReference type="RefSeq" id="WP_380659610.1">
    <property type="nucleotide sequence ID" value="NZ_JBHLZQ010000022.1"/>
</dbReference>
<accession>A0A919RDZ2</accession>
<feature type="binding site" description="from pocket B" evidence="1">
    <location>
        <begin position="368"/>
        <end position="370"/>
    </location>
    <ligand>
        <name>dTDP-4-dehydro-6-deoxy-alpha-D-glucose</name>
        <dbReference type="ChEBI" id="CHEBI:57649"/>
        <label>2</label>
    </ligand>
</feature>
<evidence type="ECO:0000313" key="3">
    <source>
        <dbReference type="EMBL" id="GII90674.1"/>
    </source>
</evidence>
<keyword evidence="4" id="KW-1185">Reference proteome</keyword>
<dbReference type="EMBL" id="BOOW01000006">
    <property type="protein sequence ID" value="GII90674.1"/>
    <property type="molecule type" value="Genomic_DNA"/>
</dbReference>
<feature type="binding site" description="from pocket B" evidence="1">
    <location>
        <begin position="373"/>
        <end position="374"/>
    </location>
    <ligand>
        <name>dTDP-4-dehydro-6-deoxy-alpha-D-glucose</name>
        <dbReference type="ChEBI" id="CHEBI:57649"/>
        <label>2</label>
    </ligand>
</feature>
<gene>
    <name evidence="3" type="ORF">Ssi02_09050</name>
</gene>
<evidence type="ECO:0000259" key="2">
    <source>
        <dbReference type="Pfam" id="PF03559"/>
    </source>
</evidence>
<feature type="binding site" description="from pocket B" evidence="1">
    <location>
        <position position="352"/>
    </location>
    <ligand>
        <name>dTDP-4-dehydro-6-deoxy-alpha-D-glucose</name>
        <dbReference type="ChEBI" id="CHEBI:57649"/>
        <label>2</label>
    </ligand>
</feature>
<dbReference type="Proteomes" id="UP000606172">
    <property type="component" value="Unassembled WGS sequence"/>
</dbReference>
<dbReference type="InterPro" id="IPR038153">
    <property type="entry name" value="EvaA-like_sf"/>
</dbReference>
<dbReference type="Pfam" id="PF03559">
    <property type="entry name" value="Hexose_dehydrat"/>
    <property type="match status" value="2"/>
</dbReference>
<evidence type="ECO:0000313" key="4">
    <source>
        <dbReference type="Proteomes" id="UP000606172"/>
    </source>
</evidence>
<feature type="binding site" description="from pocket A" evidence="1">
    <location>
        <begin position="403"/>
        <end position="406"/>
    </location>
    <ligand>
        <name>dTDP-4-dehydro-6-deoxy-alpha-D-glucose</name>
        <dbReference type="ChEBI" id="CHEBI:57649"/>
        <label>1</label>
    </ligand>
</feature>
<evidence type="ECO:0000256" key="1">
    <source>
        <dbReference type="PIRSR" id="PIRSR605212-50"/>
    </source>
</evidence>
<feature type="binding site" description="from pocket A" evidence="1">
    <location>
        <position position="219"/>
    </location>
    <ligand>
        <name>dTDP-4-dehydro-6-deoxy-alpha-D-glucose</name>
        <dbReference type="ChEBI" id="CHEBI:57649"/>
        <label>1</label>
    </ligand>
</feature>
<feature type="binding site" description="from pocket A" evidence="1">
    <location>
        <position position="53"/>
    </location>
    <ligand>
        <name>dTDP-4-dehydro-6-deoxy-alpha-D-glucose</name>
        <dbReference type="ChEBI" id="CHEBI:57649"/>
        <label>1</label>
    </ligand>
</feature>
<name>A0A919RDZ2_9ACTN</name>
<feature type="domain" description="dTDP-4-dehydro-6-deoxy-alpha-D-glucopyranose 2,3-dehydratase" evidence="2">
    <location>
        <begin position="25"/>
        <end position="227"/>
    </location>
</feature>
<reference evidence="3" key="1">
    <citation type="submission" date="2021-01" db="EMBL/GenBank/DDBJ databases">
        <title>Whole genome shotgun sequence of Sinosporangium siamense NBRC 109515.</title>
        <authorList>
            <person name="Komaki H."/>
            <person name="Tamura T."/>
        </authorList>
    </citation>
    <scope>NUCLEOTIDE SEQUENCE</scope>
    <source>
        <strain evidence="3">NBRC 109515</strain>
    </source>
</reference>
<dbReference type="GO" id="GO:0016829">
    <property type="term" value="F:lyase activity"/>
    <property type="evidence" value="ECO:0007669"/>
    <property type="project" value="InterPro"/>
</dbReference>
<feature type="domain" description="dTDP-4-dehydro-6-deoxy-alpha-D-glucopyranose 2,3-dehydratase" evidence="2">
    <location>
        <begin position="262"/>
        <end position="460"/>
    </location>
</feature>